<dbReference type="EMBL" id="ATLV01023788">
    <property type="status" value="NOT_ANNOTATED_CDS"/>
    <property type="molecule type" value="Genomic_DNA"/>
</dbReference>
<protein>
    <submittedName>
        <fullName evidence="2 3">Peptidase</fullName>
    </submittedName>
</protein>
<accession>A0A084WH43</accession>
<gene>
    <name evidence="2" type="ORF">ZHAS_00017743</name>
</gene>
<reference evidence="2 4" key="1">
    <citation type="journal article" date="2014" name="BMC Genomics">
        <title>Genome sequence of Anopheles sinensis provides insight into genetics basis of mosquito competence for malaria parasites.</title>
        <authorList>
            <person name="Zhou D."/>
            <person name="Zhang D."/>
            <person name="Ding G."/>
            <person name="Shi L."/>
            <person name="Hou Q."/>
            <person name="Ye Y."/>
            <person name="Xu Y."/>
            <person name="Zhou H."/>
            <person name="Xiong C."/>
            <person name="Li S."/>
            <person name="Yu J."/>
            <person name="Hong S."/>
            <person name="Yu X."/>
            <person name="Zou P."/>
            <person name="Chen C."/>
            <person name="Chang X."/>
            <person name="Wang W."/>
            <person name="Lv Y."/>
            <person name="Sun Y."/>
            <person name="Ma L."/>
            <person name="Shen B."/>
            <person name="Zhu C."/>
        </authorList>
    </citation>
    <scope>NUCLEOTIDE SEQUENCE [LARGE SCALE GENOMIC DNA]</scope>
</reference>
<evidence type="ECO:0000313" key="2">
    <source>
        <dbReference type="EMBL" id="KFB49537.1"/>
    </source>
</evidence>
<evidence type="ECO:0000313" key="4">
    <source>
        <dbReference type="Proteomes" id="UP000030765"/>
    </source>
</evidence>
<reference evidence="3" key="2">
    <citation type="submission" date="2020-05" db="UniProtKB">
        <authorList>
            <consortium name="EnsemblMetazoa"/>
        </authorList>
    </citation>
    <scope>IDENTIFICATION</scope>
</reference>
<dbReference type="VEuPathDB" id="VectorBase:ASIC017743"/>
<dbReference type="Proteomes" id="UP000030765">
    <property type="component" value="Unassembled WGS sequence"/>
</dbReference>
<evidence type="ECO:0000313" key="3">
    <source>
        <dbReference type="EnsemblMetazoa" id="ASIC017743-PA"/>
    </source>
</evidence>
<dbReference type="EnsemblMetazoa" id="ASIC017743-RA">
    <property type="protein sequence ID" value="ASIC017743-PA"/>
    <property type="gene ID" value="ASIC017743"/>
</dbReference>
<dbReference type="AlphaFoldDB" id="A0A084WH43"/>
<feature type="compositionally biased region" description="Basic residues" evidence="1">
    <location>
        <begin position="91"/>
        <end position="101"/>
    </location>
</feature>
<keyword evidence="4" id="KW-1185">Reference proteome</keyword>
<evidence type="ECO:0000256" key="1">
    <source>
        <dbReference type="SAM" id="MobiDB-lite"/>
    </source>
</evidence>
<name>A0A084WH43_ANOSI</name>
<organism evidence="2">
    <name type="scientific">Anopheles sinensis</name>
    <name type="common">Mosquito</name>
    <dbReference type="NCBI Taxonomy" id="74873"/>
    <lineage>
        <taxon>Eukaryota</taxon>
        <taxon>Metazoa</taxon>
        <taxon>Ecdysozoa</taxon>
        <taxon>Arthropoda</taxon>
        <taxon>Hexapoda</taxon>
        <taxon>Insecta</taxon>
        <taxon>Pterygota</taxon>
        <taxon>Neoptera</taxon>
        <taxon>Endopterygota</taxon>
        <taxon>Diptera</taxon>
        <taxon>Nematocera</taxon>
        <taxon>Culicoidea</taxon>
        <taxon>Culicidae</taxon>
        <taxon>Anophelinae</taxon>
        <taxon>Anopheles</taxon>
    </lineage>
</organism>
<proteinExistence type="predicted"/>
<sequence length="117" mass="13298">MYHSLRSLKTVHCPRGEVAIRHHRHMTGEFRLRSRGKSVEGENKSPTFELRAELASWVTTDDRHDDDDALRERTEFSTRFVSRVTRELLHHLSRAPGKGKRAPAAGPLGEKNGTSRG</sequence>
<feature type="region of interest" description="Disordered" evidence="1">
    <location>
        <begin position="91"/>
        <end position="117"/>
    </location>
</feature>
<dbReference type="EMBL" id="KE525346">
    <property type="protein sequence ID" value="KFB49537.1"/>
    <property type="molecule type" value="Genomic_DNA"/>
</dbReference>